<accession>A0A164ZAJ5</accession>
<proteinExistence type="predicted"/>
<evidence type="ECO:0000313" key="2">
    <source>
        <dbReference type="Proteomes" id="UP000076858"/>
    </source>
</evidence>
<organism evidence="1 2">
    <name type="scientific">Daphnia magna</name>
    <dbReference type="NCBI Taxonomy" id="35525"/>
    <lineage>
        <taxon>Eukaryota</taxon>
        <taxon>Metazoa</taxon>
        <taxon>Ecdysozoa</taxon>
        <taxon>Arthropoda</taxon>
        <taxon>Crustacea</taxon>
        <taxon>Branchiopoda</taxon>
        <taxon>Diplostraca</taxon>
        <taxon>Cladocera</taxon>
        <taxon>Anomopoda</taxon>
        <taxon>Daphniidae</taxon>
        <taxon>Daphnia</taxon>
    </lineage>
</organism>
<reference evidence="1 2" key="1">
    <citation type="submission" date="2016-03" db="EMBL/GenBank/DDBJ databases">
        <title>EvidentialGene: Evidence-directed Construction of Genes on Genomes.</title>
        <authorList>
            <person name="Gilbert D.G."/>
            <person name="Choi J.-H."/>
            <person name="Mockaitis K."/>
            <person name="Colbourne J."/>
            <person name="Pfrender M."/>
        </authorList>
    </citation>
    <scope>NUCLEOTIDE SEQUENCE [LARGE SCALE GENOMIC DNA]</scope>
    <source>
        <strain evidence="1 2">Xinb3</strain>
        <tissue evidence="1">Complete organism</tissue>
    </source>
</reference>
<protein>
    <submittedName>
        <fullName evidence="1">Uncharacterized protein</fullName>
    </submittedName>
</protein>
<keyword evidence="2" id="KW-1185">Reference proteome</keyword>
<evidence type="ECO:0000313" key="1">
    <source>
        <dbReference type="EMBL" id="KZS16129.1"/>
    </source>
</evidence>
<dbReference type="AlphaFoldDB" id="A0A164ZAJ5"/>
<dbReference type="EMBL" id="LRGB01000763">
    <property type="protein sequence ID" value="KZS16129.1"/>
    <property type="molecule type" value="Genomic_DNA"/>
</dbReference>
<dbReference type="Proteomes" id="UP000076858">
    <property type="component" value="Unassembled WGS sequence"/>
</dbReference>
<name>A0A164ZAJ5_9CRUS</name>
<sequence>MKSQRLSITELEFNAFKRNVMCFSFVFSKFANFMLRNVMDSNNGKYRKISIFSSAIFAGVSKFLLRPSNRSLRTT</sequence>
<gene>
    <name evidence="1" type="ORF">APZ42_018250</name>
</gene>
<comment type="caution">
    <text evidence="1">The sequence shown here is derived from an EMBL/GenBank/DDBJ whole genome shotgun (WGS) entry which is preliminary data.</text>
</comment>